<evidence type="ECO:0000313" key="1">
    <source>
        <dbReference type="EMBL" id="MBX41329.1"/>
    </source>
</evidence>
<dbReference type="AlphaFoldDB" id="A0A2P2NFV5"/>
<protein>
    <submittedName>
        <fullName evidence="1">Uncharacterized protein</fullName>
    </submittedName>
</protein>
<reference evidence="1" key="1">
    <citation type="submission" date="2018-02" db="EMBL/GenBank/DDBJ databases">
        <title>Rhizophora mucronata_Transcriptome.</title>
        <authorList>
            <person name="Meera S.P."/>
            <person name="Sreeshan A."/>
            <person name="Augustine A."/>
        </authorList>
    </citation>
    <scope>NUCLEOTIDE SEQUENCE</scope>
    <source>
        <tissue evidence="1">Leaf</tissue>
    </source>
</reference>
<organism evidence="1">
    <name type="scientific">Rhizophora mucronata</name>
    <name type="common">Asiatic mangrove</name>
    <dbReference type="NCBI Taxonomy" id="61149"/>
    <lineage>
        <taxon>Eukaryota</taxon>
        <taxon>Viridiplantae</taxon>
        <taxon>Streptophyta</taxon>
        <taxon>Embryophyta</taxon>
        <taxon>Tracheophyta</taxon>
        <taxon>Spermatophyta</taxon>
        <taxon>Magnoliopsida</taxon>
        <taxon>eudicotyledons</taxon>
        <taxon>Gunneridae</taxon>
        <taxon>Pentapetalae</taxon>
        <taxon>rosids</taxon>
        <taxon>fabids</taxon>
        <taxon>Malpighiales</taxon>
        <taxon>Rhizophoraceae</taxon>
        <taxon>Rhizophora</taxon>
    </lineage>
</organism>
<name>A0A2P2NFV5_RHIMU</name>
<dbReference type="EMBL" id="GGEC01060845">
    <property type="protein sequence ID" value="MBX41329.1"/>
    <property type="molecule type" value="Transcribed_RNA"/>
</dbReference>
<proteinExistence type="predicted"/>
<sequence>MGAFPVNFFSAWSKFLGVIALM</sequence>
<accession>A0A2P2NFV5</accession>